<dbReference type="EMBL" id="AZBU02000004">
    <property type="protein sequence ID" value="TKR81280.1"/>
    <property type="molecule type" value="Genomic_DNA"/>
</dbReference>
<reference evidence="1" key="1">
    <citation type="submission" date="2013-11" db="EMBL/GenBank/DDBJ databases">
        <authorList>
            <person name="Sternberg P."/>
            <person name="Dillman A."/>
            <person name="Macchietto M."/>
        </authorList>
    </citation>
    <scope>NUCLEOTIDE SEQUENCE</scope>
    <source>
        <strain evidence="1">ALL</strain>
    </source>
</reference>
<dbReference type="AlphaFoldDB" id="A0A4U5NF42"/>
<reference evidence="1" key="3">
    <citation type="journal article" date="2019" name="G3 (Bethesda)">
        <title>Hybrid Assembly of the Genome of the Entomopathogenic Nematode Steinernema carpocapsae Identifies the X-Chromosome.</title>
        <authorList>
            <person name="Serra L."/>
            <person name="Macchietto M."/>
            <person name="Macias-Munoz A."/>
            <person name="McGill C.J."/>
            <person name="Rodriguez I.M."/>
            <person name="Rodriguez B."/>
            <person name="Murad R."/>
            <person name="Mortazavi A."/>
        </authorList>
    </citation>
    <scope>NUCLEOTIDE SEQUENCE</scope>
    <source>
        <strain evidence="1">ALL</strain>
    </source>
</reference>
<reference evidence="1" key="2">
    <citation type="journal article" date="2015" name="Genome Biol.">
        <title>Comparative genomics of Steinernema reveals deeply conserved gene regulatory networks.</title>
        <authorList>
            <person name="Dillman A.R."/>
            <person name="Macchietto M."/>
            <person name="Porter C.F."/>
            <person name="Rogers A."/>
            <person name="Williams B."/>
            <person name="Antoshechkin I."/>
            <person name="Lee M.M."/>
            <person name="Goodwin Z."/>
            <person name="Lu X."/>
            <person name="Lewis E.E."/>
            <person name="Goodrich-Blair H."/>
            <person name="Stock S.P."/>
            <person name="Adams B.J."/>
            <person name="Sternberg P.W."/>
            <person name="Mortazavi A."/>
        </authorList>
    </citation>
    <scope>NUCLEOTIDE SEQUENCE [LARGE SCALE GENOMIC DNA]</scope>
    <source>
        <strain evidence="1">ALL</strain>
    </source>
</reference>
<protein>
    <submittedName>
        <fullName evidence="1">Uncharacterized protein</fullName>
    </submittedName>
</protein>
<gene>
    <name evidence="1" type="ORF">L596_015180</name>
</gene>
<proteinExistence type="predicted"/>
<name>A0A4U5NF42_STECR</name>
<sequence length="153" mass="16945">MATIDLSAADCDRTAIAHWRHLLSSLSFPVRTFAGTWLSLSDRGDILISRPKRQEGLVEGGWWELNGRKGAKVWENAIHLNAASYFIIIRAGRRSLCAASRRKPDARFRTWVTNLGESESSEVAGHSDPRSGCGRIPLAPLDLCTAPVYEKLN</sequence>
<comment type="caution">
    <text evidence="1">The sequence shown here is derived from an EMBL/GenBank/DDBJ whole genome shotgun (WGS) entry which is preliminary data.</text>
</comment>
<evidence type="ECO:0000313" key="1">
    <source>
        <dbReference type="EMBL" id="TKR81280.1"/>
    </source>
</evidence>
<accession>A0A4U5NF42</accession>
<organism evidence="1">
    <name type="scientific">Steinernema carpocapsae</name>
    <name type="common">Entomopathogenic nematode</name>
    <dbReference type="NCBI Taxonomy" id="34508"/>
    <lineage>
        <taxon>Eukaryota</taxon>
        <taxon>Metazoa</taxon>
        <taxon>Ecdysozoa</taxon>
        <taxon>Nematoda</taxon>
        <taxon>Chromadorea</taxon>
        <taxon>Rhabditida</taxon>
        <taxon>Tylenchina</taxon>
        <taxon>Panagrolaimomorpha</taxon>
        <taxon>Strongyloidoidea</taxon>
        <taxon>Steinernematidae</taxon>
        <taxon>Steinernema</taxon>
    </lineage>
</organism>